<dbReference type="AlphaFoldDB" id="A0A923N599"/>
<accession>A0A923N599</accession>
<evidence type="ECO:0000313" key="3">
    <source>
        <dbReference type="Proteomes" id="UP000603640"/>
    </source>
</evidence>
<proteinExistence type="predicted"/>
<evidence type="ECO:0000313" key="2">
    <source>
        <dbReference type="EMBL" id="MBC5991726.1"/>
    </source>
</evidence>
<reference evidence="2" key="1">
    <citation type="submission" date="2020-08" db="EMBL/GenBank/DDBJ databases">
        <title>Pontibacter sp. SD6 16S ribosomal RNA gene Genome sequencing and assembly.</title>
        <authorList>
            <person name="Kang M."/>
        </authorList>
    </citation>
    <scope>NUCLEOTIDE SEQUENCE</scope>
    <source>
        <strain evidence="2">SD6</strain>
    </source>
</reference>
<comment type="caution">
    <text evidence="2">The sequence shown here is derived from an EMBL/GenBank/DDBJ whole genome shotgun (WGS) entry which is preliminary data.</text>
</comment>
<gene>
    <name evidence="2" type="ORF">H8S84_02630</name>
</gene>
<evidence type="ECO:0000256" key="1">
    <source>
        <dbReference type="SAM" id="SignalP"/>
    </source>
</evidence>
<evidence type="ECO:0008006" key="4">
    <source>
        <dbReference type="Google" id="ProtNLM"/>
    </source>
</evidence>
<dbReference type="EMBL" id="JACRVF010000001">
    <property type="protein sequence ID" value="MBC5991726.1"/>
    <property type="molecule type" value="Genomic_DNA"/>
</dbReference>
<dbReference type="InterPro" id="IPR019853">
    <property type="entry name" value="GldB-like"/>
</dbReference>
<dbReference type="RefSeq" id="WP_187065715.1">
    <property type="nucleotide sequence ID" value="NZ_JACRVF010000001.1"/>
</dbReference>
<dbReference type="Pfam" id="PF25594">
    <property type="entry name" value="GldB_lipo"/>
    <property type="match status" value="1"/>
</dbReference>
<feature type="chain" id="PRO_5037542228" description="DUF2268 domain-containing protein" evidence="1">
    <location>
        <begin position="22"/>
        <end position="313"/>
    </location>
</feature>
<organism evidence="2 3">
    <name type="scientific">Pontibacter cellulosilyticus</name>
    <dbReference type="NCBI Taxonomy" id="1720253"/>
    <lineage>
        <taxon>Bacteria</taxon>
        <taxon>Pseudomonadati</taxon>
        <taxon>Bacteroidota</taxon>
        <taxon>Cytophagia</taxon>
        <taxon>Cytophagales</taxon>
        <taxon>Hymenobacteraceae</taxon>
        <taxon>Pontibacter</taxon>
    </lineage>
</organism>
<keyword evidence="3" id="KW-1185">Reference proteome</keyword>
<name>A0A923N599_9BACT</name>
<sequence length="313" mass="36071">MKKTTTALAFILFFVTTASRAQHKFEAIYSDVSLFWSAFDQLHRAKTTEDSIAILQSAYLTKASPGVAQFTQGRIVSAKYLQKTISKHRQYYTFLRSHTYKLDQILPRLDKHYKRLKKLYPETDIPKVYFVMGALNSAGTIKQDPIIGVDMFGFYPETPKQELSPWLLSVLRPIENIDIVVMHEMVHMLQKGYEGQENTLLKKSIGEGGADFVSELVTKSNINKHVHKYGIEHERELWMLFKNEMHGTDLSNWLYNGLTSKDRPGDLGYFMGYKICEAYYKKAKDKKQAIKEILDIKDYGVFLAKSGYATKFN</sequence>
<keyword evidence="1" id="KW-0732">Signal</keyword>
<dbReference type="Proteomes" id="UP000603640">
    <property type="component" value="Unassembled WGS sequence"/>
</dbReference>
<feature type="signal peptide" evidence="1">
    <location>
        <begin position="1"/>
        <end position="21"/>
    </location>
</feature>
<protein>
    <recommendedName>
        <fullName evidence="4">DUF2268 domain-containing protein</fullName>
    </recommendedName>
</protein>